<proteinExistence type="predicted"/>
<evidence type="ECO:0008006" key="2">
    <source>
        <dbReference type="Google" id="ProtNLM"/>
    </source>
</evidence>
<dbReference type="EMBL" id="VSSQ01118319">
    <property type="protein sequence ID" value="MPN52323.1"/>
    <property type="molecule type" value="Genomic_DNA"/>
</dbReference>
<evidence type="ECO:0000313" key="1">
    <source>
        <dbReference type="EMBL" id="MPN52323.1"/>
    </source>
</evidence>
<dbReference type="AlphaFoldDB" id="A0A645IYN0"/>
<dbReference type="Gene3D" id="3.40.50.2000">
    <property type="entry name" value="Glycogen Phosphorylase B"/>
    <property type="match status" value="1"/>
</dbReference>
<accession>A0A645IYN0</accession>
<organism evidence="1">
    <name type="scientific">bioreactor metagenome</name>
    <dbReference type="NCBI Taxonomy" id="1076179"/>
    <lineage>
        <taxon>unclassified sequences</taxon>
        <taxon>metagenomes</taxon>
        <taxon>ecological metagenomes</taxon>
    </lineage>
</organism>
<comment type="caution">
    <text evidence="1">The sequence shown here is derived from an EMBL/GenBank/DDBJ whole genome shotgun (WGS) entry which is preliminary data.</text>
</comment>
<gene>
    <name evidence="1" type="ORF">SDC9_199979</name>
</gene>
<reference evidence="1" key="1">
    <citation type="submission" date="2019-08" db="EMBL/GenBank/DDBJ databases">
        <authorList>
            <person name="Kucharzyk K."/>
            <person name="Murdoch R.W."/>
            <person name="Higgins S."/>
            <person name="Loffler F."/>
        </authorList>
    </citation>
    <scope>NUCLEOTIDE SEQUENCE</scope>
</reference>
<dbReference type="SUPFAM" id="SSF53756">
    <property type="entry name" value="UDP-Glycosyltransferase/glycogen phosphorylase"/>
    <property type="match status" value="1"/>
</dbReference>
<name>A0A645IYN0_9ZZZZ</name>
<sequence>MTLKDLPIFRGTVPSKLQSALAFGLPVITTVQGDVRSLVNDLQVGYTADAENVDALEQAFRAAAGAAHNVRLAMADRARDAYADRFSQAAGIDAIARILERTVRRHRPRIERESSAVD</sequence>
<protein>
    <recommendedName>
        <fullName evidence="2">Glycosyl transferase family 1 domain-containing protein</fullName>
    </recommendedName>
</protein>